<organism evidence="2 3">
    <name type="scientific">Scophthalmus maximus</name>
    <name type="common">Turbot</name>
    <name type="synonym">Psetta maxima</name>
    <dbReference type="NCBI Taxonomy" id="52904"/>
    <lineage>
        <taxon>Eukaryota</taxon>
        <taxon>Metazoa</taxon>
        <taxon>Chordata</taxon>
        <taxon>Craniata</taxon>
        <taxon>Vertebrata</taxon>
        <taxon>Euteleostomi</taxon>
        <taxon>Actinopterygii</taxon>
        <taxon>Neopterygii</taxon>
        <taxon>Teleostei</taxon>
        <taxon>Neoteleostei</taxon>
        <taxon>Acanthomorphata</taxon>
        <taxon>Carangaria</taxon>
        <taxon>Pleuronectiformes</taxon>
        <taxon>Pleuronectoidei</taxon>
        <taxon>Scophthalmidae</taxon>
        <taxon>Scophthalmus</taxon>
    </lineage>
</organism>
<evidence type="ECO:0000313" key="3">
    <source>
        <dbReference type="Proteomes" id="UP000246464"/>
    </source>
</evidence>
<keyword evidence="3" id="KW-1185">Reference proteome</keyword>
<proteinExistence type="predicted"/>
<name>A0A2U9CNH5_SCOMX</name>
<dbReference type="AlphaFoldDB" id="A0A2U9CNH5"/>
<accession>A0A2U9CNH5</accession>
<gene>
    <name evidence="2" type="ORF">SMAX5B_020596</name>
</gene>
<dbReference type="EMBL" id="CP026260">
    <property type="protein sequence ID" value="AWP18128.1"/>
    <property type="molecule type" value="Genomic_DNA"/>
</dbReference>
<feature type="region of interest" description="Disordered" evidence="1">
    <location>
        <begin position="1"/>
        <end position="33"/>
    </location>
</feature>
<protein>
    <submittedName>
        <fullName evidence="2">Uncharacterized protein</fullName>
    </submittedName>
</protein>
<reference evidence="2 3" key="1">
    <citation type="submission" date="2017-12" db="EMBL/GenBank/DDBJ databases">
        <title>Integrating genomic resources of turbot (Scophthalmus maximus) in depth evaluation of genetic and physical mapping variation across individuals.</title>
        <authorList>
            <person name="Martinez P."/>
        </authorList>
    </citation>
    <scope>NUCLEOTIDE SEQUENCE [LARGE SCALE GENOMIC DNA]</scope>
</reference>
<feature type="compositionally biased region" description="Basic and acidic residues" evidence="1">
    <location>
        <begin position="1"/>
        <end position="12"/>
    </location>
</feature>
<dbReference type="Proteomes" id="UP000246464">
    <property type="component" value="Chromosome 18"/>
</dbReference>
<evidence type="ECO:0000256" key="1">
    <source>
        <dbReference type="SAM" id="MobiDB-lite"/>
    </source>
</evidence>
<sequence>MDRRWSPPEGERVCGQPVVRRGGGAPQRGDVGVKTGTSVMNDCKSVRSPVNCFCGDFPEHINKHDLIQQTPERETFSFYT</sequence>
<evidence type="ECO:0000313" key="2">
    <source>
        <dbReference type="EMBL" id="AWP18128.1"/>
    </source>
</evidence>